<dbReference type="AlphaFoldDB" id="A0A239NTE2"/>
<dbReference type="EMBL" id="FZOD01000067">
    <property type="protein sequence ID" value="SNT57614.1"/>
    <property type="molecule type" value="Genomic_DNA"/>
</dbReference>
<dbReference type="Proteomes" id="UP000198282">
    <property type="component" value="Unassembled WGS sequence"/>
</dbReference>
<gene>
    <name evidence="1" type="ORF">SAMN05216276_106723</name>
</gene>
<accession>A0A239NTE2</accession>
<organism evidence="1 2">
    <name type="scientific">Streptosporangium subroseum</name>
    <dbReference type="NCBI Taxonomy" id="106412"/>
    <lineage>
        <taxon>Bacteria</taxon>
        <taxon>Bacillati</taxon>
        <taxon>Actinomycetota</taxon>
        <taxon>Actinomycetes</taxon>
        <taxon>Streptosporangiales</taxon>
        <taxon>Streptosporangiaceae</taxon>
        <taxon>Streptosporangium</taxon>
    </lineage>
</organism>
<proteinExistence type="predicted"/>
<evidence type="ECO:0000313" key="1">
    <source>
        <dbReference type="EMBL" id="SNT57614.1"/>
    </source>
</evidence>
<evidence type="ECO:0000313" key="2">
    <source>
        <dbReference type="Proteomes" id="UP000198282"/>
    </source>
</evidence>
<reference evidence="1 2" key="1">
    <citation type="submission" date="2017-06" db="EMBL/GenBank/DDBJ databases">
        <authorList>
            <person name="Kim H.J."/>
            <person name="Triplett B.A."/>
        </authorList>
    </citation>
    <scope>NUCLEOTIDE SEQUENCE [LARGE SCALE GENOMIC DNA]</scope>
    <source>
        <strain evidence="1 2">CGMCC 4.2132</strain>
    </source>
</reference>
<dbReference type="RefSeq" id="WP_089212479.1">
    <property type="nucleotide sequence ID" value="NZ_FZOD01000067.1"/>
</dbReference>
<name>A0A239NTE2_9ACTN</name>
<sequence>MPNIKNIVTTLTLGGLLAGGVIGLGGEAMATGAGAIGSVNAVSSAWGRTTDWDWGWGSATRGGHLHRGGCHWRGGERFHARIRCGRHHNRDININGLAEDPLAIVRQLTNQG</sequence>
<keyword evidence="2" id="KW-1185">Reference proteome</keyword>
<protein>
    <submittedName>
        <fullName evidence="1">Uncharacterized protein</fullName>
    </submittedName>
</protein>